<dbReference type="InterPro" id="IPR000873">
    <property type="entry name" value="AMP-dep_synth/lig_dom"/>
</dbReference>
<feature type="non-terminal residue" evidence="2">
    <location>
        <position position="339"/>
    </location>
</feature>
<dbReference type="AlphaFoldDB" id="A0A6J4K7L4"/>
<dbReference type="Gene3D" id="3.40.50.12780">
    <property type="entry name" value="N-terminal domain of ligase-like"/>
    <property type="match status" value="1"/>
</dbReference>
<sequence>MAETVPELITEAAGRFPEREAIRHGTGAISSRQLEAQVAGFAARTGALGIAKQRVGLLLPNLPGFPAALYGLLRAGASTVLLNPLYSRREVGEYLADCGVRTVVTVNALQQLIPEGTRRLLIDGPIASEDTGDTDAAKQDDDEAVVIYTSAVAGWARGARLSHGNLIANAESAVEAMQLVPEDRVLAALPWSHAFGLTVTLNAPLAVGAAVIPVDRFNPLRVLELFESEQPTVFCGVPAMYLALLTAAERRRMPRHKLRVAICGGAPLPVAVAHRWEEVFGLPLREGYGLTEAAPVCLFNRVDRPNHPGTMGVPFPRVQVSVRDTTGEPVANGEVGELC</sequence>
<accession>A0A6J4K7L4</accession>
<dbReference type="Pfam" id="PF00501">
    <property type="entry name" value="AMP-binding"/>
    <property type="match status" value="1"/>
</dbReference>
<dbReference type="InterPro" id="IPR050237">
    <property type="entry name" value="ATP-dep_AMP-bd_enzyme"/>
</dbReference>
<dbReference type="SUPFAM" id="SSF56801">
    <property type="entry name" value="Acetyl-CoA synthetase-like"/>
    <property type="match status" value="1"/>
</dbReference>
<reference evidence="2" key="1">
    <citation type="submission" date="2020-02" db="EMBL/GenBank/DDBJ databases">
        <authorList>
            <person name="Meier V. D."/>
        </authorList>
    </citation>
    <scope>NUCLEOTIDE SEQUENCE</scope>
    <source>
        <strain evidence="2">AVDCRST_MAG89</strain>
    </source>
</reference>
<evidence type="ECO:0000313" key="2">
    <source>
        <dbReference type="EMBL" id="CAA9297925.1"/>
    </source>
</evidence>
<organism evidence="2">
    <name type="scientific">uncultured Gemmatimonadota bacterium</name>
    <dbReference type="NCBI Taxonomy" id="203437"/>
    <lineage>
        <taxon>Bacteria</taxon>
        <taxon>Pseudomonadati</taxon>
        <taxon>Gemmatimonadota</taxon>
        <taxon>environmental samples</taxon>
    </lineage>
</organism>
<name>A0A6J4K7L4_9BACT</name>
<dbReference type="PANTHER" id="PTHR43767:SF1">
    <property type="entry name" value="NONRIBOSOMAL PEPTIDE SYNTHASE PES1 (EUROFUNG)-RELATED"/>
    <property type="match status" value="1"/>
</dbReference>
<protein>
    <submittedName>
        <fullName evidence="2">Long-chain-fatty-acid--CoA ligase</fullName>
        <ecNumber evidence="2">6.2.1.3</ecNumber>
    </submittedName>
</protein>
<dbReference type="EC" id="6.2.1.3" evidence="2"/>
<gene>
    <name evidence="2" type="ORF">AVDCRST_MAG89-251</name>
</gene>
<evidence type="ECO:0000259" key="1">
    <source>
        <dbReference type="Pfam" id="PF00501"/>
    </source>
</evidence>
<dbReference type="PANTHER" id="PTHR43767">
    <property type="entry name" value="LONG-CHAIN-FATTY-ACID--COA LIGASE"/>
    <property type="match status" value="1"/>
</dbReference>
<dbReference type="InterPro" id="IPR042099">
    <property type="entry name" value="ANL_N_sf"/>
</dbReference>
<dbReference type="EMBL" id="CADCTV010000059">
    <property type="protein sequence ID" value="CAA9297925.1"/>
    <property type="molecule type" value="Genomic_DNA"/>
</dbReference>
<proteinExistence type="predicted"/>
<feature type="domain" description="AMP-dependent synthetase/ligase" evidence="1">
    <location>
        <begin position="10"/>
        <end position="339"/>
    </location>
</feature>
<dbReference type="GO" id="GO:0004467">
    <property type="term" value="F:long-chain fatty acid-CoA ligase activity"/>
    <property type="evidence" value="ECO:0007669"/>
    <property type="project" value="UniProtKB-EC"/>
</dbReference>
<keyword evidence="2" id="KW-0436">Ligase</keyword>